<reference evidence="3 4" key="1">
    <citation type="submission" date="2024-08" db="EMBL/GenBank/DDBJ databases">
        <authorList>
            <person name="Cucini C."/>
            <person name="Frati F."/>
        </authorList>
    </citation>
    <scope>NUCLEOTIDE SEQUENCE [LARGE SCALE GENOMIC DNA]</scope>
</reference>
<keyword evidence="1" id="KW-0812">Transmembrane</keyword>
<keyword evidence="1" id="KW-1133">Transmembrane helix</keyword>
<sequence>MDGHYIDFHFFLSCSASLYKVRFPIAVQPTDLHHNITGETSRALLCVILNYKILNTLIKMNSRVVAAASRAILASRTSSVNQVRNSSAYKPPANWYPPTVNELPIPQGSWQAMHDANQRKYNIHLAIGVSFFLFTLTVLKTSGLVTLNTEYPELPEK</sequence>
<feature type="domain" description="Deltamethrin resistance protein prag01" evidence="2">
    <location>
        <begin position="101"/>
        <end position="152"/>
    </location>
</feature>
<dbReference type="PANTHER" id="PTHR22133:SF2">
    <property type="entry name" value="AT01821P-RELATED"/>
    <property type="match status" value="1"/>
</dbReference>
<protein>
    <recommendedName>
        <fullName evidence="2">Deltamethrin resistance protein prag01 domain-containing protein</fullName>
    </recommendedName>
</protein>
<evidence type="ECO:0000259" key="2">
    <source>
        <dbReference type="Pfam" id="PF16020"/>
    </source>
</evidence>
<evidence type="ECO:0000256" key="1">
    <source>
        <dbReference type="SAM" id="Phobius"/>
    </source>
</evidence>
<organism evidence="3 4">
    <name type="scientific">Orchesella dallaii</name>
    <dbReference type="NCBI Taxonomy" id="48710"/>
    <lineage>
        <taxon>Eukaryota</taxon>
        <taxon>Metazoa</taxon>
        <taxon>Ecdysozoa</taxon>
        <taxon>Arthropoda</taxon>
        <taxon>Hexapoda</taxon>
        <taxon>Collembola</taxon>
        <taxon>Entomobryomorpha</taxon>
        <taxon>Entomobryoidea</taxon>
        <taxon>Orchesellidae</taxon>
        <taxon>Orchesellinae</taxon>
        <taxon>Orchesella</taxon>
    </lineage>
</organism>
<keyword evidence="1" id="KW-0472">Membrane</keyword>
<keyword evidence="4" id="KW-1185">Reference proteome</keyword>
<dbReference type="Proteomes" id="UP001642540">
    <property type="component" value="Unassembled WGS sequence"/>
</dbReference>
<dbReference type="PANTHER" id="PTHR22133">
    <property type="entry name" value="AT01821P-RELATED"/>
    <property type="match status" value="1"/>
</dbReference>
<dbReference type="EMBL" id="CAXLJM020000006">
    <property type="protein sequence ID" value="CAL8071556.1"/>
    <property type="molecule type" value="Genomic_DNA"/>
</dbReference>
<name>A0ABP1PMV2_9HEXA</name>
<proteinExistence type="predicted"/>
<evidence type="ECO:0000313" key="4">
    <source>
        <dbReference type="Proteomes" id="UP001642540"/>
    </source>
</evidence>
<evidence type="ECO:0000313" key="3">
    <source>
        <dbReference type="EMBL" id="CAL8071556.1"/>
    </source>
</evidence>
<feature type="transmembrane region" description="Helical" evidence="1">
    <location>
        <begin position="121"/>
        <end position="139"/>
    </location>
</feature>
<dbReference type="InterPro" id="IPR031973">
    <property type="entry name" value="Deltameth_res_prag01"/>
</dbReference>
<gene>
    <name evidence="3" type="ORF">ODALV1_LOCUS1770</name>
</gene>
<accession>A0ABP1PMV2</accession>
<dbReference type="Pfam" id="PF16020">
    <property type="entry name" value="Deltameth_res"/>
    <property type="match status" value="1"/>
</dbReference>
<comment type="caution">
    <text evidence="3">The sequence shown here is derived from an EMBL/GenBank/DDBJ whole genome shotgun (WGS) entry which is preliminary data.</text>
</comment>